<evidence type="ECO:0000256" key="1">
    <source>
        <dbReference type="SAM" id="Phobius"/>
    </source>
</evidence>
<gene>
    <name evidence="3" type="ORF">HU200_020145</name>
</gene>
<keyword evidence="4" id="KW-1185">Reference proteome</keyword>
<dbReference type="Pfam" id="PF08246">
    <property type="entry name" value="Inhibitor_I29"/>
    <property type="match status" value="2"/>
</dbReference>
<dbReference type="SUPFAM" id="SSF54001">
    <property type="entry name" value="Cysteine proteinases"/>
    <property type="match status" value="2"/>
</dbReference>
<keyword evidence="1" id="KW-0472">Membrane</keyword>
<dbReference type="AlphaFoldDB" id="A0A835F1I1"/>
<sequence>MSYEEETRRMFVEWKADYGKTYKDVGEEECRYAVFKDSRRRIAGQLNTGVTSYVPNLFGDITNEEIRAHWHGRGFRIGEESYEKGTRRMFVEWKAKYGKTYKDVGEEECRYALFKGNRRVIVQLNADAGQISYGLNQFGDLTKEEVRECCYGRGVLSNLEMEGKLSAGCQAAAAAAAALELPDSVDWRKKVQLNLTQVTPSCCFLFLYYKFLRVKRKFLFYMLLFVHIPFPSSGEFLCH</sequence>
<protein>
    <recommendedName>
        <fullName evidence="2">Cathepsin propeptide inhibitor domain-containing protein</fullName>
    </recommendedName>
</protein>
<reference evidence="3" key="1">
    <citation type="submission" date="2020-07" db="EMBL/GenBank/DDBJ databases">
        <title>Genome sequence and genetic diversity analysis of an under-domesticated orphan crop, white fonio (Digitaria exilis).</title>
        <authorList>
            <person name="Bennetzen J.L."/>
            <person name="Chen S."/>
            <person name="Ma X."/>
            <person name="Wang X."/>
            <person name="Yssel A.E.J."/>
            <person name="Chaluvadi S.R."/>
            <person name="Johnson M."/>
            <person name="Gangashetty P."/>
            <person name="Hamidou F."/>
            <person name="Sanogo M.D."/>
            <person name="Zwaenepoel A."/>
            <person name="Wallace J."/>
            <person name="Van De Peer Y."/>
            <person name="Van Deynze A."/>
        </authorList>
    </citation>
    <scope>NUCLEOTIDE SEQUENCE</scope>
    <source>
        <tissue evidence="3">Leaves</tissue>
    </source>
</reference>
<feature type="domain" description="Cathepsin propeptide inhibitor" evidence="2">
    <location>
        <begin position="11"/>
        <end position="66"/>
    </location>
</feature>
<dbReference type="InterPro" id="IPR013201">
    <property type="entry name" value="Prot_inhib_I29"/>
</dbReference>
<dbReference type="Gene3D" id="1.10.287.2250">
    <property type="match status" value="2"/>
</dbReference>
<keyword evidence="1" id="KW-0812">Transmembrane</keyword>
<proteinExistence type="predicted"/>
<accession>A0A835F1I1</accession>
<comment type="caution">
    <text evidence="3">The sequence shown here is derived from an EMBL/GenBank/DDBJ whole genome shotgun (WGS) entry which is preliminary data.</text>
</comment>
<dbReference type="SMART" id="SM00848">
    <property type="entry name" value="Inhibitor_I29"/>
    <property type="match status" value="2"/>
</dbReference>
<feature type="domain" description="Cathepsin propeptide inhibitor" evidence="2">
    <location>
        <begin position="90"/>
        <end position="146"/>
    </location>
</feature>
<keyword evidence="1" id="KW-1133">Transmembrane helix</keyword>
<evidence type="ECO:0000313" key="3">
    <source>
        <dbReference type="EMBL" id="KAF8725605.1"/>
    </source>
</evidence>
<organism evidence="3 4">
    <name type="scientific">Digitaria exilis</name>
    <dbReference type="NCBI Taxonomy" id="1010633"/>
    <lineage>
        <taxon>Eukaryota</taxon>
        <taxon>Viridiplantae</taxon>
        <taxon>Streptophyta</taxon>
        <taxon>Embryophyta</taxon>
        <taxon>Tracheophyta</taxon>
        <taxon>Spermatophyta</taxon>
        <taxon>Magnoliopsida</taxon>
        <taxon>Liliopsida</taxon>
        <taxon>Poales</taxon>
        <taxon>Poaceae</taxon>
        <taxon>PACMAD clade</taxon>
        <taxon>Panicoideae</taxon>
        <taxon>Panicodae</taxon>
        <taxon>Paniceae</taxon>
        <taxon>Anthephorinae</taxon>
        <taxon>Digitaria</taxon>
    </lineage>
</organism>
<dbReference type="Proteomes" id="UP000636709">
    <property type="component" value="Unassembled WGS sequence"/>
</dbReference>
<dbReference type="OrthoDB" id="684603at2759"/>
<feature type="transmembrane region" description="Helical" evidence="1">
    <location>
        <begin position="218"/>
        <end position="237"/>
    </location>
</feature>
<dbReference type="EMBL" id="JACEFO010001653">
    <property type="protein sequence ID" value="KAF8725605.1"/>
    <property type="molecule type" value="Genomic_DNA"/>
</dbReference>
<dbReference type="InterPro" id="IPR038765">
    <property type="entry name" value="Papain-like_cys_pep_sf"/>
</dbReference>
<evidence type="ECO:0000259" key="2">
    <source>
        <dbReference type="SMART" id="SM00848"/>
    </source>
</evidence>
<evidence type="ECO:0000313" key="4">
    <source>
        <dbReference type="Proteomes" id="UP000636709"/>
    </source>
</evidence>
<name>A0A835F1I1_9POAL</name>